<feature type="domain" description="Histidine kinase" evidence="10">
    <location>
        <begin position="304"/>
        <end position="387"/>
    </location>
</feature>
<keyword evidence="9" id="KW-0812">Transmembrane</keyword>
<evidence type="ECO:0000256" key="5">
    <source>
        <dbReference type="ARBA" id="ARBA00022741"/>
    </source>
</evidence>
<dbReference type="PANTHER" id="PTHR24421:SF10">
    <property type="entry name" value="NITRATE_NITRITE SENSOR PROTEIN NARQ"/>
    <property type="match status" value="1"/>
</dbReference>
<gene>
    <name evidence="11" type="ORF">SAMN00790413_05068</name>
</gene>
<sequence>MNQRFTSPLTTALPLALAPGTWTAALFVLAYGLTLSEPLPAAASQALPAVLGAAYVLAATLGFRAAQRRKRPFIHLTYFCFQGALGVSLVALGGIGIGNVLLLLLLINQASQVLPLGWALAACALLPLAHLGMRWNDALREGLGLLIAGVFVVLITRVAVGERRVRAEKEALAEELRRANAGLLAAAAQAEELSTMRERNRLAREIHDGLGHHLTALHMQLQAAQAVFRIHPEQAERALERAQALTGEALADTRRSVAALRTPLGPLPDALHALTQEVEAAGVAITIHILGPPQPIASVVEQGLYRVAQEALTNARKHAQATQVTLTLEHHAGAVSLSVRDNGVGTVDANGGYGLLGVRERVGALGGTVQLDSAPNHGLTLRVTIPM</sequence>
<dbReference type="GO" id="GO:0016020">
    <property type="term" value="C:membrane"/>
    <property type="evidence" value="ECO:0007669"/>
    <property type="project" value="InterPro"/>
</dbReference>
<dbReference type="OrthoDB" id="9797605at2"/>
<dbReference type="PROSITE" id="PS50109">
    <property type="entry name" value="HIS_KIN"/>
    <property type="match status" value="1"/>
</dbReference>
<accession>A0A1W1UT57</accession>
<dbReference type="GO" id="GO:0046983">
    <property type="term" value="F:protein dimerization activity"/>
    <property type="evidence" value="ECO:0007669"/>
    <property type="project" value="InterPro"/>
</dbReference>
<keyword evidence="6 11" id="KW-0418">Kinase</keyword>
<reference evidence="11 12" key="1">
    <citation type="submission" date="2017-04" db="EMBL/GenBank/DDBJ databases">
        <authorList>
            <person name="Afonso C.L."/>
            <person name="Miller P.J."/>
            <person name="Scott M.A."/>
            <person name="Spackman E."/>
            <person name="Goraichik I."/>
            <person name="Dimitrov K.M."/>
            <person name="Suarez D.L."/>
            <person name="Swayne D.E."/>
        </authorList>
    </citation>
    <scope>NUCLEOTIDE SEQUENCE [LARGE SCALE GENOMIC DNA]</scope>
    <source>
        <strain evidence="11 12">KR-140</strain>
    </source>
</reference>
<dbReference type="RefSeq" id="WP_084046760.1">
    <property type="nucleotide sequence ID" value="NZ_FWWU01000007.1"/>
</dbReference>
<dbReference type="STRING" id="695939.SAMN00790413_05068"/>
<dbReference type="GO" id="GO:0005524">
    <property type="term" value="F:ATP binding"/>
    <property type="evidence" value="ECO:0007669"/>
    <property type="project" value="UniProtKB-KW"/>
</dbReference>
<dbReference type="InterPro" id="IPR036890">
    <property type="entry name" value="HATPase_C_sf"/>
</dbReference>
<dbReference type="Pfam" id="PF02518">
    <property type="entry name" value="HATPase_c"/>
    <property type="match status" value="1"/>
</dbReference>
<dbReference type="InterPro" id="IPR003594">
    <property type="entry name" value="HATPase_dom"/>
</dbReference>
<dbReference type="SMART" id="SM00387">
    <property type="entry name" value="HATPase_c"/>
    <property type="match status" value="1"/>
</dbReference>
<keyword evidence="9" id="KW-1133">Transmembrane helix</keyword>
<dbReference type="InterPro" id="IPR050482">
    <property type="entry name" value="Sensor_HK_TwoCompSys"/>
</dbReference>
<feature type="transmembrane region" description="Helical" evidence="9">
    <location>
        <begin position="113"/>
        <end position="131"/>
    </location>
</feature>
<keyword evidence="9" id="KW-0472">Membrane</keyword>
<evidence type="ECO:0000256" key="1">
    <source>
        <dbReference type="ARBA" id="ARBA00000085"/>
    </source>
</evidence>
<keyword evidence="3" id="KW-0597">Phosphoprotein</keyword>
<dbReference type="EMBL" id="FWWU01000007">
    <property type="protein sequence ID" value="SMB84287.1"/>
    <property type="molecule type" value="Genomic_DNA"/>
</dbReference>
<keyword evidence="12" id="KW-1185">Reference proteome</keyword>
<feature type="transmembrane region" description="Helical" evidence="9">
    <location>
        <begin position="78"/>
        <end position="107"/>
    </location>
</feature>
<evidence type="ECO:0000313" key="12">
    <source>
        <dbReference type="Proteomes" id="UP000192582"/>
    </source>
</evidence>
<dbReference type="EC" id="2.7.13.3" evidence="2"/>
<dbReference type="CDD" id="cd16917">
    <property type="entry name" value="HATPase_UhpB-NarQ-NarX-like"/>
    <property type="match status" value="1"/>
</dbReference>
<evidence type="ECO:0000256" key="6">
    <source>
        <dbReference type="ARBA" id="ARBA00022777"/>
    </source>
</evidence>
<evidence type="ECO:0000256" key="7">
    <source>
        <dbReference type="ARBA" id="ARBA00022840"/>
    </source>
</evidence>
<dbReference type="Proteomes" id="UP000192582">
    <property type="component" value="Unassembled WGS sequence"/>
</dbReference>
<dbReference type="GO" id="GO:0000155">
    <property type="term" value="F:phosphorelay sensor kinase activity"/>
    <property type="evidence" value="ECO:0007669"/>
    <property type="project" value="InterPro"/>
</dbReference>
<keyword evidence="5" id="KW-0547">Nucleotide-binding</keyword>
<dbReference type="PANTHER" id="PTHR24421">
    <property type="entry name" value="NITRATE/NITRITE SENSOR PROTEIN NARX-RELATED"/>
    <property type="match status" value="1"/>
</dbReference>
<keyword evidence="7" id="KW-0067">ATP-binding</keyword>
<evidence type="ECO:0000256" key="3">
    <source>
        <dbReference type="ARBA" id="ARBA00022553"/>
    </source>
</evidence>
<dbReference type="Pfam" id="PF07730">
    <property type="entry name" value="HisKA_3"/>
    <property type="match status" value="1"/>
</dbReference>
<keyword evidence="8" id="KW-0902">Two-component regulatory system</keyword>
<evidence type="ECO:0000259" key="10">
    <source>
        <dbReference type="PROSITE" id="PS50109"/>
    </source>
</evidence>
<evidence type="ECO:0000313" key="11">
    <source>
        <dbReference type="EMBL" id="SMB84287.1"/>
    </source>
</evidence>
<dbReference type="Gene3D" id="1.20.5.1930">
    <property type="match status" value="1"/>
</dbReference>
<evidence type="ECO:0000256" key="2">
    <source>
        <dbReference type="ARBA" id="ARBA00012438"/>
    </source>
</evidence>
<feature type="transmembrane region" description="Helical" evidence="9">
    <location>
        <begin position="143"/>
        <end position="160"/>
    </location>
</feature>
<evidence type="ECO:0000256" key="9">
    <source>
        <dbReference type="SAM" id="Phobius"/>
    </source>
</evidence>
<name>A0A1W1UT57_9DEIO</name>
<organism evidence="11 12">
    <name type="scientific">Deinococcus hopiensis KR-140</name>
    <dbReference type="NCBI Taxonomy" id="695939"/>
    <lineage>
        <taxon>Bacteria</taxon>
        <taxon>Thermotogati</taxon>
        <taxon>Deinococcota</taxon>
        <taxon>Deinococci</taxon>
        <taxon>Deinococcales</taxon>
        <taxon>Deinococcaceae</taxon>
        <taxon>Deinococcus</taxon>
    </lineage>
</organism>
<dbReference type="InterPro" id="IPR011712">
    <property type="entry name" value="Sig_transdc_His_kin_sub3_dim/P"/>
</dbReference>
<proteinExistence type="predicted"/>
<dbReference type="SUPFAM" id="SSF55874">
    <property type="entry name" value="ATPase domain of HSP90 chaperone/DNA topoisomerase II/histidine kinase"/>
    <property type="match status" value="1"/>
</dbReference>
<comment type="catalytic activity">
    <reaction evidence="1">
        <text>ATP + protein L-histidine = ADP + protein N-phospho-L-histidine.</text>
        <dbReference type="EC" id="2.7.13.3"/>
    </reaction>
</comment>
<dbReference type="Gene3D" id="3.30.565.10">
    <property type="entry name" value="Histidine kinase-like ATPase, C-terminal domain"/>
    <property type="match status" value="1"/>
</dbReference>
<keyword evidence="4" id="KW-0808">Transferase</keyword>
<feature type="transmembrane region" description="Helical" evidence="9">
    <location>
        <begin position="46"/>
        <end position="66"/>
    </location>
</feature>
<evidence type="ECO:0000256" key="4">
    <source>
        <dbReference type="ARBA" id="ARBA00022679"/>
    </source>
</evidence>
<dbReference type="InterPro" id="IPR005467">
    <property type="entry name" value="His_kinase_dom"/>
</dbReference>
<protein>
    <recommendedName>
        <fullName evidence="2">histidine kinase</fullName>
        <ecNumber evidence="2">2.7.13.3</ecNumber>
    </recommendedName>
</protein>
<feature type="transmembrane region" description="Helical" evidence="9">
    <location>
        <begin position="12"/>
        <end position="34"/>
    </location>
</feature>
<evidence type="ECO:0000256" key="8">
    <source>
        <dbReference type="ARBA" id="ARBA00023012"/>
    </source>
</evidence>
<dbReference type="AlphaFoldDB" id="A0A1W1UT57"/>